<evidence type="ECO:0000256" key="5">
    <source>
        <dbReference type="SAM" id="MobiDB-lite"/>
    </source>
</evidence>
<feature type="transmembrane region" description="Helical" evidence="6">
    <location>
        <begin position="117"/>
        <end position="135"/>
    </location>
</feature>
<name>A0ABP9B820_9ACTN</name>
<comment type="caution">
    <text evidence="7">The sequence shown here is derived from an EMBL/GenBank/DDBJ whole genome shotgun (WGS) entry which is preliminary data.</text>
</comment>
<feature type="transmembrane region" description="Helical" evidence="6">
    <location>
        <begin position="89"/>
        <end position="105"/>
    </location>
</feature>
<dbReference type="Proteomes" id="UP001501265">
    <property type="component" value="Unassembled WGS sequence"/>
</dbReference>
<feature type="transmembrane region" description="Helical" evidence="6">
    <location>
        <begin position="202"/>
        <end position="220"/>
    </location>
</feature>
<reference evidence="8" key="1">
    <citation type="journal article" date="2019" name="Int. J. Syst. Evol. Microbiol.">
        <title>The Global Catalogue of Microorganisms (GCM) 10K type strain sequencing project: providing services to taxonomists for standard genome sequencing and annotation.</title>
        <authorList>
            <consortium name="The Broad Institute Genomics Platform"/>
            <consortium name="The Broad Institute Genome Sequencing Center for Infectious Disease"/>
            <person name="Wu L."/>
            <person name="Ma J."/>
        </authorList>
    </citation>
    <scope>NUCLEOTIDE SEQUENCE [LARGE SCALE GENOMIC DNA]</scope>
    <source>
        <strain evidence="8">JCM 18081</strain>
    </source>
</reference>
<evidence type="ECO:0000256" key="4">
    <source>
        <dbReference type="ARBA" id="ARBA00023136"/>
    </source>
</evidence>
<dbReference type="PANTHER" id="PTHR42038">
    <property type="match status" value="1"/>
</dbReference>
<sequence length="267" mass="28929">MVWLPPFLFPMSDVPPVTVGAADVPDGLFAAVAGPTAVAWMVTYVLAIRQASRDRRVGIPAYLVAVNIAWEFSLTFLLEQTPTQRQINFLWVVFNVVLLYQAMRYGPRDHPALSAKVFRWSLAGVLVWASVVVMVGANEFHDRDGMYTGMIIQVPLSASFIYLLRRRGSSTGQSMYIAVAKTVGSLFAGLTAFVVYPSHHLLHVLVPTYVALDLAYVVLLHRAMRREGRPPWAFRAPPAGTGAPAESSAAGSGTGPASHAGVGPPVR</sequence>
<keyword evidence="3 6" id="KW-1133">Transmembrane helix</keyword>
<evidence type="ECO:0000256" key="3">
    <source>
        <dbReference type="ARBA" id="ARBA00022989"/>
    </source>
</evidence>
<keyword evidence="8" id="KW-1185">Reference proteome</keyword>
<evidence type="ECO:0000313" key="8">
    <source>
        <dbReference type="Proteomes" id="UP001501265"/>
    </source>
</evidence>
<feature type="transmembrane region" description="Helical" evidence="6">
    <location>
        <begin position="59"/>
        <end position="77"/>
    </location>
</feature>
<dbReference type="PANTHER" id="PTHR42038:SF2">
    <property type="entry name" value="TERPENE CYCLASE AUSL"/>
    <property type="match status" value="1"/>
</dbReference>
<evidence type="ECO:0000256" key="2">
    <source>
        <dbReference type="ARBA" id="ARBA00022692"/>
    </source>
</evidence>
<dbReference type="InterPro" id="IPR039020">
    <property type="entry name" value="PaxB-like"/>
</dbReference>
<evidence type="ECO:0008006" key="9">
    <source>
        <dbReference type="Google" id="ProtNLM"/>
    </source>
</evidence>
<protein>
    <recommendedName>
        <fullName evidence="9">Integral membrane protein</fullName>
    </recommendedName>
</protein>
<keyword evidence="2 6" id="KW-0812">Transmembrane</keyword>
<feature type="transmembrane region" description="Helical" evidence="6">
    <location>
        <begin position="147"/>
        <end position="164"/>
    </location>
</feature>
<feature type="transmembrane region" description="Helical" evidence="6">
    <location>
        <begin position="28"/>
        <end position="47"/>
    </location>
</feature>
<feature type="compositionally biased region" description="Low complexity" evidence="5">
    <location>
        <begin position="236"/>
        <end position="261"/>
    </location>
</feature>
<proteinExistence type="predicted"/>
<gene>
    <name evidence="7" type="ORF">GCM10023220_16700</name>
</gene>
<evidence type="ECO:0000313" key="7">
    <source>
        <dbReference type="EMBL" id="GAA4791808.1"/>
    </source>
</evidence>
<keyword evidence="4 6" id="KW-0472">Membrane</keyword>
<comment type="subcellular location">
    <subcellularLocation>
        <location evidence="1">Membrane</location>
        <topology evidence="1">Multi-pass membrane protein</topology>
    </subcellularLocation>
</comment>
<feature type="transmembrane region" description="Helical" evidence="6">
    <location>
        <begin position="176"/>
        <end position="196"/>
    </location>
</feature>
<feature type="region of interest" description="Disordered" evidence="5">
    <location>
        <begin position="231"/>
        <end position="267"/>
    </location>
</feature>
<dbReference type="Pfam" id="PF25129">
    <property type="entry name" value="Pyr4-TMTC"/>
    <property type="match status" value="1"/>
</dbReference>
<dbReference type="EMBL" id="BAABIG010000017">
    <property type="protein sequence ID" value="GAA4791808.1"/>
    <property type="molecule type" value="Genomic_DNA"/>
</dbReference>
<evidence type="ECO:0000256" key="1">
    <source>
        <dbReference type="ARBA" id="ARBA00004141"/>
    </source>
</evidence>
<organism evidence="7 8">
    <name type="scientific">Streptomyces ziwulingensis</name>
    <dbReference type="NCBI Taxonomy" id="1045501"/>
    <lineage>
        <taxon>Bacteria</taxon>
        <taxon>Bacillati</taxon>
        <taxon>Actinomycetota</taxon>
        <taxon>Actinomycetes</taxon>
        <taxon>Kitasatosporales</taxon>
        <taxon>Streptomycetaceae</taxon>
        <taxon>Streptomyces</taxon>
    </lineage>
</organism>
<accession>A0ABP9B820</accession>
<evidence type="ECO:0000256" key="6">
    <source>
        <dbReference type="SAM" id="Phobius"/>
    </source>
</evidence>